<dbReference type="GO" id="GO:0005737">
    <property type="term" value="C:cytoplasm"/>
    <property type="evidence" value="ECO:0007669"/>
    <property type="project" value="TreeGrafter"/>
</dbReference>
<reference evidence="4" key="1">
    <citation type="journal article" date="2021" name="Microbiol. Resour. Announc.">
        <title>LGAAP: Leishmaniinae Genome Assembly and Annotation Pipeline.</title>
        <authorList>
            <person name="Almutairi H."/>
            <person name="Urbaniak M.D."/>
            <person name="Bates M.D."/>
            <person name="Jariyapan N."/>
            <person name="Kwakye-Nuako G."/>
            <person name="Thomaz-Soccol V."/>
            <person name="Al-Salem W.S."/>
            <person name="Dillon R.J."/>
            <person name="Bates P.A."/>
            <person name="Gatherer D."/>
        </authorList>
    </citation>
    <scope>NUCLEOTIDE SEQUENCE [LARGE SCALE GENOMIC DNA]</scope>
</reference>
<evidence type="ECO:0008006" key="5">
    <source>
        <dbReference type="Google" id="ProtNLM"/>
    </source>
</evidence>
<feature type="compositionally biased region" description="Acidic residues" evidence="2">
    <location>
        <begin position="674"/>
        <end position="685"/>
    </location>
</feature>
<dbReference type="SUPFAM" id="SSF55120">
    <property type="entry name" value="Pseudouridine synthase"/>
    <property type="match status" value="1"/>
</dbReference>
<name>A0A836GLN2_9TRYP</name>
<gene>
    <name evidence="3" type="ORF">LSCM4_05025</name>
</gene>
<evidence type="ECO:0000313" key="3">
    <source>
        <dbReference type="EMBL" id="KAG5476069.1"/>
    </source>
</evidence>
<keyword evidence="1" id="KW-0413">Isomerase</keyword>
<dbReference type="GO" id="GO:0031119">
    <property type="term" value="P:tRNA pseudouridine synthesis"/>
    <property type="evidence" value="ECO:0007669"/>
    <property type="project" value="TreeGrafter"/>
</dbReference>
<protein>
    <recommendedName>
        <fullName evidence="5">Pseudouridylate synthase-like protein</fullName>
    </recommendedName>
</protein>
<sequence>MKDRAARRRPDPRRMTVGKAPKDHVHIGLCLLYSGSGFRGLQIQTHAPTCHTVEGVLIQALKDAGVIADVARGRPAGEHHHFARSCRTDRGVHAIRNMISLFVPKSVFEEVGQAGGICEKLNRQLPPTIRVASVMQLSGNFIPRHCCNRRVYRYMLPLYALLPPCDTWAAVDKYYPGCLAHVQALAEAAVAAQRTQHGIPYVDLEKMGTAVPSADAQAPPLSWLRDLQANTTRCNQVLRTHFTGSRRYHNFSVDIDSNRSGTSAKVIQPTEDEALRVIYRSEVCPRIFFFPCATRGGAADEAPVPLHGESRVEYDMNLRRYPPPMHAAADDANGCESATSATTVSSVAGSAPTTRLPPNVTALPFLLFQIEGGSFLLNMIRKVVGSLLAVCRGARESILEDALSPERRVTTPLAPGPYLYLAQSTYHGYDRSIGGVAKAAQPGCLTAVQSAWGGAVSEAAEVFAFHTIAADIVDADLNAMPPLDDILAARDRALWASRPQTAIEDAHLAEMKEYRPALPTRIPWPTSSEMTVFLRLLRVHNWNVRPILLNPDCKAVRETKNKKERATGCNAAAASSTETAASEAGEVDGINTKTSEATTEPTAVPTDGASVVLREESGKGGVPEGGEDGWVYVADTPEEASAQRQAYFLSWWKRARPWDYGEATAKTFMGGGDVDTEGDVGDGDDSVAAPRRHHRT</sequence>
<dbReference type="InterPro" id="IPR020103">
    <property type="entry name" value="PsdUridine_synth_cat_dom_sf"/>
</dbReference>
<dbReference type="FunFam" id="3.30.70.580:FF:000036">
    <property type="entry name" value="Pseudouridylate synthase-like protein"/>
    <property type="match status" value="1"/>
</dbReference>
<organism evidence="3 4">
    <name type="scientific">Leishmania orientalis</name>
    <dbReference type="NCBI Taxonomy" id="2249476"/>
    <lineage>
        <taxon>Eukaryota</taxon>
        <taxon>Discoba</taxon>
        <taxon>Euglenozoa</taxon>
        <taxon>Kinetoplastea</taxon>
        <taxon>Metakinetoplastina</taxon>
        <taxon>Trypanosomatida</taxon>
        <taxon>Trypanosomatidae</taxon>
        <taxon>Leishmaniinae</taxon>
        <taxon>Leishmania</taxon>
    </lineage>
</organism>
<reference evidence="4" key="2">
    <citation type="journal article" date="2021" name="Sci. Data">
        <title>Chromosome-scale genome sequencing, assembly and annotation of six genomes from subfamily Leishmaniinae.</title>
        <authorList>
            <person name="Almutairi H."/>
            <person name="Urbaniak M.D."/>
            <person name="Bates M.D."/>
            <person name="Jariyapan N."/>
            <person name="Kwakye-Nuako G."/>
            <person name="Thomaz Soccol V."/>
            <person name="Al-Salem W.S."/>
            <person name="Dillon R.J."/>
            <person name="Bates P.A."/>
            <person name="Gatherer D."/>
        </authorList>
    </citation>
    <scope>NUCLEOTIDE SEQUENCE [LARGE SCALE GENOMIC DNA]</scope>
</reference>
<proteinExistence type="predicted"/>
<dbReference type="Gene3D" id="3.30.70.580">
    <property type="entry name" value="Pseudouridine synthase I, catalytic domain, N-terminal subdomain"/>
    <property type="match status" value="1"/>
</dbReference>
<dbReference type="GO" id="GO:1990481">
    <property type="term" value="P:mRNA pseudouridine synthesis"/>
    <property type="evidence" value="ECO:0007669"/>
    <property type="project" value="TreeGrafter"/>
</dbReference>
<dbReference type="PANTHER" id="PTHR11142:SF26">
    <property type="entry name" value="SYNTHASE I, PUTATIVE-RELATED"/>
    <property type="match status" value="1"/>
</dbReference>
<keyword evidence="4" id="KW-1185">Reference proteome</keyword>
<dbReference type="EMBL" id="JAFHLR010000026">
    <property type="protein sequence ID" value="KAG5476069.1"/>
    <property type="molecule type" value="Genomic_DNA"/>
</dbReference>
<dbReference type="GO" id="GO:0009982">
    <property type="term" value="F:pseudouridine synthase activity"/>
    <property type="evidence" value="ECO:0007669"/>
    <property type="project" value="InterPro"/>
</dbReference>
<feature type="region of interest" description="Disordered" evidence="2">
    <location>
        <begin position="669"/>
        <end position="696"/>
    </location>
</feature>
<feature type="region of interest" description="Disordered" evidence="2">
    <location>
        <begin position="1"/>
        <end position="20"/>
    </location>
</feature>
<dbReference type="GeneID" id="92360933"/>
<dbReference type="InterPro" id="IPR020094">
    <property type="entry name" value="TruA/RsuA/RluB/E/F_N"/>
</dbReference>
<accession>A0A836GLN2</accession>
<dbReference type="PANTHER" id="PTHR11142">
    <property type="entry name" value="PSEUDOURIDYLATE SYNTHASE"/>
    <property type="match status" value="1"/>
</dbReference>
<dbReference type="AlphaFoldDB" id="A0A836GLN2"/>
<dbReference type="GO" id="GO:0003723">
    <property type="term" value="F:RNA binding"/>
    <property type="evidence" value="ECO:0007669"/>
    <property type="project" value="InterPro"/>
</dbReference>
<dbReference type="Proteomes" id="UP000674143">
    <property type="component" value="Unassembled WGS sequence"/>
</dbReference>
<dbReference type="Gene3D" id="3.30.70.660">
    <property type="entry name" value="Pseudouridine synthase I, catalytic domain, C-terminal subdomain"/>
    <property type="match status" value="1"/>
</dbReference>
<evidence type="ECO:0000256" key="2">
    <source>
        <dbReference type="SAM" id="MobiDB-lite"/>
    </source>
</evidence>
<dbReference type="RefSeq" id="XP_067062302.1">
    <property type="nucleotide sequence ID" value="XM_067206999.1"/>
</dbReference>
<dbReference type="KEGG" id="loi:92360933"/>
<dbReference type="InterPro" id="IPR020095">
    <property type="entry name" value="PsdUridine_synth_TruA_C"/>
</dbReference>
<evidence type="ECO:0000313" key="4">
    <source>
        <dbReference type="Proteomes" id="UP000674143"/>
    </source>
</evidence>
<comment type="caution">
    <text evidence="3">The sequence shown here is derived from an EMBL/GenBank/DDBJ whole genome shotgun (WGS) entry which is preliminary data.</text>
</comment>
<dbReference type="InterPro" id="IPR001406">
    <property type="entry name" value="PsdUridine_synth_TruA"/>
</dbReference>
<dbReference type="GO" id="GO:0005634">
    <property type="term" value="C:nucleus"/>
    <property type="evidence" value="ECO:0007669"/>
    <property type="project" value="TreeGrafter"/>
</dbReference>
<evidence type="ECO:0000256" key="1">
    <source>
        <dbReference type="ARBA" id="ARBA00023235"/>
    </source>
</evidence>